<protein>
    <recommendedName>
        <fullName evidence="2">Defective in cullin neddylation protein</fullName>
    </recommendedName>
</protein>
<gene>
    <name evidence="4" type="ORF">DAKH74_057490</name>
</gene>
<dbReference type="GO" id="GO:0032182">
    <property type="term" value="F:ubiquitin-like protein binding"/>
    <property type="evidence" value="ECO:0007669"/>
    <property type="project" value="TreeGrafter"/>
</dbReference>
<dbReference type="GO" id="GO:0045116">
    <property type="term" value="P:protein neddylation"/>
    <property type="evidence" value="ECO:0007669"/>
    <property type="project" value="TreeGrafter"/>
</dbReference>
<dbReference type="InterPro" id="IPR042460">
    <property type="entry name" value="DCN1-like_PONY"/>
</dbReference>
<evidence type="ECO:0000313" key="4">
    <source>
        <dbReference type="EMBL" id="GMM59132.1"/>
    </source>
</evidence>
<dbReference type="Gene3D" id="1.10.8.10">
    <property type="entry name" value="DNA helicase RuvA subunit, C-terminal domain"/>
    <property type="match status" value="1"/>
</dbReference>
<dbReference type="CDD" id="cd14352">
    <property type="entry name" value="UBA_DCN1"/>
    <property type="match status" value="1"/>
</dbReference>
<dbReference type="GO" id="GO:0031624">
    <property type="term" value="F:ubiquitin conjugating enzyme binding"/>
    <property type="evidence" value="ECO:0007669"/>
    <property type="project" value="TreeGrafter"/>
</dbReference>
<keyword evidence="4" id="KW-0436">Ligase</keyword>
<dbReference type="InterPro" id="IPR014764">
    <property type="entry name" value="DCN-prot"/>
</dbReference>
<feature type="domain" description="DCUN1" evidence="3">
    <location>
        <begin position="59"/>
        <end position="260"/>
    </location>
</feature>
<dbReference type="Gene3D" id="1.10.238.200">
    <property type="entry name" value="Cullin, PONY binding domain"/>
    <property type="match status" value="1"/>
</dbReference>
<comment type="caution">
    <text evidence="4">The sequence shown here is derived from an EMBL/GenBank/DDBJ whole genome shotgun (WGS) entry which is preliminary data.</text>
</comment>
<dbReference type="PANTHER" id="PTHR12281">
    <property type="entry name" value="RP42 RELATED"/>
    <property type="match status" value="1"/>
</dbReference>
<keyword evidence="1" id="KW-0833">Ubl conjugation pathway</keyword>
<sequence length="265" mass="31477">MRQHEEERQIERFISLTECSSKLARKYLQRNNWHVDYALNDYYDSELGGFVDVPHQQVKYPEELVELFKKYAKGETAIGLEGVIEFINDLGLQLEDLVTICLAKLLSWKKLTDPITEEQFLSSWYMQGCSHITEMKVVMKDLEKKLYSDRSYLGEVYDYTFDLILDEGKSTLDMDTAIEYWKLYFCQDLERSAVIKIDPRLFSDWIIFLESDSRDEISKDCWHMVLIFFERLPSLEDVAAKYNENDAWPFIIDEFYEYLQDTKGI</sequence>
<dbReference type="GO" id="GO:0016874">
    <property type="term" value="F:ligase activity"/>
    <property type="evidence" value="ECO:0007669"/>
    <property type="project" value="UniProtKB-KW"/>
</dbReference>
<name>A0AAV5S6A5_MAUHU</name>
<accession>A0AAV5S6A5</accession>
<dbReference type="Pfam" id="PF14555">
    <property type="entry name" value="UBA_4"/>
    <property type="match status" value="1"/>
</dbReference>
<dbReference type="GO" id="GO:0097602">
    <property type="term" value="F:cullin family protein binding"/>
    <property type="evidence" value="ECO:0007669"/>
    <property type="project" value="TreeGrafter"/>
</dbReference>
<dbReference type="Proteomes" id="UP001377567">
    <property type="component" value="Unassembled WGS sequence"/>
</dbReference>
<dbReference type="InterPro" id="IPR005176">
    <property type="entry name" value="PONY_dom"/>
</dbReference>
<proteinExistence type="predicted"/>
<comment type="function">
    <text evidence="2">Neddylation of cullins play an essential role in the regulation of SCF-type complexes activity.</text>
</comment>
<dbReference type="PROSITE" id="PS51229">
    <property type="entry name" value="DCUN1"/>
    <property type="match status" value="1"/>
</dbReference>
<dbReference type="Gene3D" id="1.10.238.10">
    <property type="entry name" value="EF-hand"/>
    <property type="match status" value="1"/>
</dbReference>
<keyword evidence="5" id="KW-1185">Reference proteome</keyword>
<dbReference type="SUPFAM" id="SSF46934">
    <property type="entry name" value="UBA-like"/>
    <property type="match status" value="1"/>
</dbReference>
<evidence type="ECO:0000259" key="3">
    <source>
        <dbReference type="PROSITE" id="PS51229"/>
    </source>
</evidence>
<dbReference type="AlphaFoldDB" id="A0AAV5S6A5"/>
<dbReference type="PANTHER" id="PTHR12281:SF31">
    <property type="entry name" value="DCN1-LIKE PROTEIN 3"/>
    <property type="match status" value="1"/>
</dbReference>
<evidence type="ECO:0000256" key="1">
    <source>
        <dbReference type="ARBA" id="ARBA00022786"/>
    </source>
</evidence>
<reference evidence="4 5" key="1">
    <citation type="journal article" date="2023" name="Elife">
        <title>Identification of key yeast species and microbe-microbe interactions impacting larval growth of Drosophila in the wild.</title>
        <authorList>
            <person name="Mure A."/>
            <person name="Sugiura Y."/>
            <person name="Maeda R."/>
            <person name="Honda K."/>
            <person name="Sakurai N."/>
            <person name="Takahashi Y."/>
            <person name="Watada M."/>
            <person name="Katoh T."/>
            <person name="Gotoh A."/>
            <person name="Gotoh Y."/>
            <person name="Taniguchi I."/>
            <person name="Nakamura K."/>
            <person name="Hayashi T."/>
            <person name="Katayama T."/>
            <person name="Uemura T."/>
            <person name="Hattori Y."/>
        </authorList>
    </citation>
    <scope>NUCLEOTIDE SEQUENCE [LARGE SCALE GENOMIC DNA]</scope>
    <source>
        <strain evidence="4 5">KH-74</strain>
    </source>
</reference>
<dbReference type="EMBL" id="BTGD01000025">
    <property type="protein sequence ID" value="GMM59132.1"/>
    <property type="molecule type" value="Genomic_DNA"/>
</dbReference>
<dbReference type="GO" id="GO:0000151">
    <property type="term" value="C:ubiquitin ligase complex"/>
    <property type="evidence" value="ECO:0007669"/>
    <property type="project" value="TreeGrafter"/>
</dbReference>
<evidence type="ECO:0000256" key="2">
    <source>
        <dbReference type="RuleBase" id="RU410713"/>
    </source>
</evidence>
<dbReference type="Pfam" id="PF03556">
    <property type="entry name" value="Cullin_binding"/>
    <property type="match status" value="1"/>
</dbReference>
<organism evidence="4 5">
    <name type="scientific">Maudiozyma humilis</name>
    <name type="common">Sour dough yeast</name>
    <name type="synonym">Kazachstania humilis</name>
    <dbReference type="NCBI Taxonomy" id="51915"/>
    <lineage>
        <taxon>Eukaryota</taxon>
        <taxon>Fungi</taxon>
        <taxon>Dikarya</taxon>
        <taxon>Ascomycota</taxon>
        <taxon>Saccharomycotina</taxon>
        <taxon>Saccharomycetes</taxon>
        <taxon>Saccharomycetales</taxon>
        <taxon>Saccharomycetaceae</taxon>
        <taxon>Maudiozyma</taxon>
    </lineage>
</organism>
<evidence type="ECO:0000313" key="5">
    <source>
        <dbReference type="Proteomes" id="UP001377567"/>
    </source>
</evidence>
<dbReference type="InterPro" id="IPR009060">
    <property type="entry name" value="UBA-like_sf"/>
</dbReference>